<comment type="caution">
    <text evidence="7">The sequence shown here is derived from an EMBL/GenBank/DDBJ whole genome shotgun (WGS) entry which is preliminary data.</text>
</comment>
<sequence length="209" mass="22413">MSDISNRPAERARPVWMQAAILVGAFTVLLWVIEFIDVASGSRLERNGIQARSVEGLWGILFAPVLHDDWQHLIANTVPIVVLGFLVLLSGLTRGLAATGIIWVVGGFGTWLTAGSYTNTIGASILIFGFIAYLLVRGFFTRNLGQLAIGVVVFVLYGSALWGVLPSEPNVSWQGHLFGAVGGVVAARLLSADARAERARAKSLDRPTS</sequence>
<comment type="subcellular location">
    <subcellularLocation>
        <location evidence="1">Membrane</location>
        <topology evidence="1">Multi-pass membrane protein</topology>
    </subcellularLocation>
</comment>
<dbReference type="InterPro" id="IPR035952">
    <property type="entry name" value="Rhomboid-like_sf"/>
</dbReference>
<evidence type="ECO:0000256" key="4">
    <source>
        <dbReference type="ARBA" id="ARBA00023136"/>
    </source>
</evidence>
<keyword evidence="7" id="KW-0378">Hydrolase</keyword>
<evidence type="ECO:0000256" key="5">
    <source>
        <dbReference type="SAM" id="Phobius"/>
    </source>
</evidence>
<dbReference type="EC" id="3.4.21.105" evidence="7"/>
<keyword evidence="7" id="KW-0645">Protease</keyword>
<feature type="transmembrane region" description="Helical" evidence="5">
    <location>
        <begin position="147"/>
        <end position="165"/>
    </location>
</feature>
<protein>
    <submittedName>
        <fullName evidence="7">Rhomboid family intramembrane serine protease</fullName>
        <ecNumber evidence="7">3.4.21.105</ecNumber>
    </submittedName>
</protein>
<dbReference type="Pfam" id="PF01694">
    <property type="entry name" value="Rhomboid"/>
    <property type="match status" value="1"/>
</dbReference>
<dbReference type="Proteomes" id="UP001185899">
    <property type="component" value="Unassembled WGS sequence"/>
</dbReference>
<feature type="transmembrane region" description="Helical" evidence="5">
    <location>
        <begin position="171"/>
        <end position="190"/>
    </location>
</feature>
<feature type="transmembrane region" description="Helical" evidence="5">
    <location>
        <begin position="15"/>
        <end position="33"/>
    </location>
</feature>
<dbReference type="RefSeq" id="WP_317532855.1">
    <property type="nucleotide sequence ID" value="NZ_JAWLKE010000005.1"/>
</dbReference>
<dbReference type="EMBL" id="JAWLKE010000005">
    <property type="protein sequence ID" value="MDV6231989.1"/>
    <property type="molecule type" value="Genomic_DNA"/>
</dbReference>
<reference evidence="7 8" key="1">
    <citation type="submission" date="2023-10" db="EMBL/GenBank/DDBJ databases">
        <title>Development of a sustainable strategy for remediation of hydrocarbon-contaminated territories based on the waste exchange concept.</title>
        <authorList>
            <person name="Krivoruchko A."/>
        </authorList>
    </citation>
    <scope>NUCLEOTIDE SEQUENCE [LARGE SCALE GENOMIC DNA]</scope>
    <source>
        <strain evidence="7 8">IEGM 1322</strain>
    </source>
</reference>
<organism evidence="7 8">
    <name type="scientific">Rhodococcus cercidiphylli</name>
    <dbReference type="NCBI Taxonomy" id="489916"/>
    <lineage>
        <taxon>Bacteria</taxon>
        <taxon>Bacillati</taxon>
        <taxon>Actinomycetota</taxon>
        <taxon>Actinomycetes</taxon>
        <taxon>Mycobacteriales</taxon>
        <taxon>Nocardiaceae</taxon>
        <taxon>Rhodococcus</taxon>
    </lineage>
</organism>
<keyword evidence="2 5" id="KW-0812">Transmembrane</keyword>
<dbReference type="InterPro" id="IPR022764">
    <property type="entry name" value="Peptidase_S54_rhomboid_dom"/>
</dbReference>
<evidence type="ECO:0000313" key="8">
    <source>
        <dbReference type="Proteomes" id="UP001185899"/>
    </source>
</evidence>
<feature type="transmembrane region" description="Helical" evidence="5">
    <location>
        <begin position="120"/>
        <end position="140"/>
    </location>
</feature>
<evidence type="ECO:0000256" key="2">
    <source>
        <dbReference type="ARBA" id="ARBA00022692"/>
    </source>
</evidence>
<evidence type="ECO:0000256" key="3">
    <source>
        <dbReference type="ARBA" id="ARBA00022989"/>
    </source>
</evidence>
<feature type="domain" description="Peptidase S54 rhomboid" evidence="6">
    <location>
        <begin position="56"/>
        <end position="191"/>
    </location>
</feature>
<gene>
    <name evidence="7" type="ORF">R3P95_15670</name>
</gene>
<evidence type="ECO:0000256" key="1">
    <source>
        <dbReference type="ARBA" id="ARBA00004141"/>
    </source>
</evidence>
<dbReference type="GO" id="GO:0006508">
    <property type="term" value="P:proteolysis"/>
    <property type="evidence" value="ECO:0007669"/>
    <property type="project" value="UniProtKB-KW"/>
</dbReference>
<dbReference type="GO" id="GO:0008233">
    <property type="term" value="F:peptidase activity"/>
    <property type="evidence" value="ECO:0007669"/>
    <property type="project" value="UniProtKB-KW"/>
</dbReference>
<proteinExistence type="predicted"/>
<keyword evidence="4 5" id="KW-0472">Membrane</keyword>
<keyword evidence="8" id="KW-1185">Reference proteome</keyword>
<dbReference type="Gene3D" id="1.20.1540.10">
    <property type="entry name" value="Rhomboid-like"/>
    <property type="match status" value="1"/>
</dbReference>
<evidence type="ECO:0000259" key="6">
    <source>
        <dbReference type="Pfam" id="PF01694"/>
    </source>
</evidence>
<accession>A0ABU4B0H1</accession>
<evidence type="ECO:0000313" key="7">
    <source>
        <dbReference type="EMBL" id="MDV6231989.1"/>
    </source>
</evidence>
<dbReference type="SUPFAM" id="SSF144091">
    <property type="entry name" value="Rhomboid-like"/>
    <property type="match status" value="1"/>
</dbReference>
<keyword evidence="3 5" id="KW-1133">Transmembrane helix</keyword>
<name>A0ABU4B0H1_9NOCA</name>